<evidence type="ECO:0000256" key="15">
    <source>
        <dbReference type="ARBA" id="ARBA00023201"/>
    </source>
</evidence>
<dbReference type="RefSeq" id="WP_121847997.1">
    <property type="nucleotide sequence ID" value="NZ_CP032050.1"/>
</dbReference>
<keyword evidence="12 16" id="KW-0406">Ion transport</keyword>
<comment type="subunit">
    <text evidence="16">Composed of six subunits; NqrA, NqrB, NqrC, NqrD, NqrE and NqrF.</text>
</comment>
<evidence type="ECO:0000256" key="7">
    <source>
        <dbReference type="ARBA" id="ARBA00022692"/>
    </source>
</evidence>
<dbReference type="GO" id="GO:0010181">
    <property type="term" value="F:FMN binding"/>
    <property type="evidence" value="ECO:0007669"/>
    <property type="project" value="InterPro"/>
</dbReference>
<keyword evidence="14 16" id="KW-0472">Membrane</keyword>
<evidence type="ECO:0000256" key="5">
    <source>
        <dbReference type="ARBA" id="ARBA00022630"/>
    </source>
</evidence>
<feature type="transmembrane region" description="Helical" evidence="16">
    <location>
        <begin position="103"/>
        <end position="128"/>
    </location>
</feature>
<dbReference type="Proteomes" id="UP000276309">
    <property type="component" value="Chromosome"/>
</dbReference>
<accession>A0A3G2L3T9</accession>
<dbReference type="PANTHER" id="PTHR30578:SF1">
    <property type="entry name" value="NA(+)-TRANSLOCATING NADH-QUINONE REDUCTASE SUBUNIT B"/>
    <property type="match status" value="1"/>
</dbReference>
<dbReference type="HAMAP" id="MF_00426">
    <property type="entry name" value="NqrB"/>
    <property type="match status" value="1"/>
</dbReference>
<dbReference type="KEGG" id="emar:D1013_05955"/>
<keyword evidence="15 16" id="KW-0739">Sodium transport</keyword>
<keyword evidence="18" id="KW-1185">Reference proteome</keyword>
<comment type="similarity">
    <text evidence="16">Belongs to the NqrB/RnfD family.</text>
</comment>
<dbReference type="GO" id="GO:0022904">
    <property type="term" value="P:respiratory electron transport chain"/>
    <property type="evidence" value="ECO:0007669"/>
    <property type="project" value="InterPro"/>
</dbReference>
<feature type="transmembrane region" description="Helical" evidence="16">
    <location>
        <begin position="371"/>
        <end position="391"/>
    </location>
</feature>
<dbReference type="GO" id="GO:0005886">
    <property type="term" value="C:plasma membrane"/>
    <property type="evidence" value="ECO:0007669"/>
    <property type="project" value="UniProtKB-SubCell"/>
</dbReference>
<keyword evidence="9 16" id="KW-1133">Transmembrane helix</keyword>
<feature type="transmembrane region" description="Helical" evidence="16">
    <location>
        <begin position="246"/>
        <end position="270"/>
    </location>
</feature>
<evidence type="ECO:0000256" key="6">
    <source>
        <dbReference type="ARBA" id="ARBA00022643"/>
    </source>
</evidence>
<evidence type="ECO:0000256" key="13">
    <source>
        <dbReference type="ARBA" id="ARBA00023075"/>
    </source>
</evidence>
<dbReference type="NCBIfam" id="TIGR01937">
    <property type="entry name" value="nqrB"/>
    <property type="match status" value="1"/>
</dbReference>
<dbReference type="InterPro" id="IPR004338">
    <property type="entry name" value="NqrB/RnfD"/>
</dbReference>
<dbReference type="NCBIfam" id="NF003756">
    <property type="entry name" value="PRK05349.1"/>
    <property type="match status" value="1"/>
</dbReference>
<proteinExistence type="inferred from homology"/>
<feature type="transmembrane region" description="Helical" evidence="16">
    <location>
        <begin position="277"/>
        <end position="297"/>
    </location>
</feature>
<evidence type="ECO:0000256" key="16">
    <source>
        <dbReference type="HAMAP-Rule" id="MF_00426"/>
    </source>
</evidence>
<evidence type="ECO:0000256" key="10">
    <source>
        <dbReference type="ARBA" id="ARBA00023027"/>
    </source>
</evidence>
<keyword evidence="11 16" id="KW-0915">Sodium</keyword>
<keyword evidence="13 16" id="KW-0830">Ubiquinone</keyword>
<keyword evidence="5 16" id="KW-0285">Flavoprotein</keyword>
<dbReference type="EMBL" id="CP032050">
    <property type="protein sequence ID" value="AYN66947.1"/>
    <property type="molecule type" value="Genomic_DNA"/>
</dbReference>
<comment type="subcellular location">
    <subcellularLocation>
        <location evidence="16">Cell membrane</location>
        <topology evidence="16">Multi-pass membrane protein</topology>
    </subcellularLocation>
</comment>
<dbReference type="OrthoDB" id="9776359at2"/>
<keyword evidence="7 16" id="KW-0812">Transmembrane</keyword>
<name>A0A3G2L3T9_9FLAO</name>
<comment type="function">
    <text evidence="16">NQR complex catalyzes the reduction of ubiquinone-1 to ubiquinol by two successive reactions, coupled with the transport of Na(+) ions from the cytoplasm to the periplasm. NqrA to NqrE are probably involved in the second step, the conversion of ubisemiquinone to ubiquinol.</text>
</comment>
<sequence length="424" mass="47352">MSDKRLTLKKRLHIIKHHFRGKKMAPAFNAFHTFLFTPDETTHNGSHIRAADDLKRTMNTVIMALVPVLLFSMFNAGYQHYSAINGFPENFSVMEHFLTWDNFWIGIIKVLPLVVVSYIVGLTVEFIFAVIKGHEVEEGYLVTGMLVPLIVPIDTPLWMLSVAVVFGVVIGKEVFGGTGMNILNPALTIRAFLFFAYPTWMSGDKVWVYEAVERAGGPDAISGETILGYLAQNKAAEMTYTTSDMFWGFIPGSVGETSTFLILLGGLFLIFSKIASWRIMLSAVIGSLVMGLIFNGVVDQGWIAETSKFYGLMSFDFWKHLIVGGLAFGIVYMATDPVTGAQTNRGKWFYGFFIGFISVLIRVFNPAYPEGVFLAILLMNVFAPTIDHYVVRGNVNRRMKRLKNATVLPEDSEGKEKELQVETA</sequence>
<keyword evidence="2 16" id="KW-1003">Cell membrane</keyword>
<evidence type="ECO:0000256" key="8">
    <source>
        <dbReference type="ARBA" id="ARBA00022967"/>
    </source>
</evidence>
<evidence type="ECO:0000256" key="14">
    <source>
        <dbReference type="ARBA" id="ARBA00023136"/>
    </source>
</evidence>
<protein>
    <recommendedName>
        <fullName evidence="16">Na(+)-translocating NADH-quinone reductase subunit B</fullName>
        <shortName evidence="16">Na(+)-NQR subunit B</shortName>
        <shortName evidence="16">Na(+)-translocating NQR subunit B</shortName>
        <ecNumber evidence="16">7.2.1.1</ecNumber>
    </recommendedName>
    <alternativeName>
        <fullName evidence="16">NQR complex subunit B</fullName>
    </alternativeName>
    <alternativeName>
        <fullName evidence="16">NQR-1 subunit B</fullName>
    </alternativeName>
</protein>
<feature type="transmembrane region" description="Helical" evidence="16">
    <location>
        <begin position="347"/>
        <end position="365"/>
    </location>
</feature>
<feature type="transmembrane region" description="Helical" evidence="16">
    <location>
        <begin position="317"/>
        <end position="335"/>
    </location>
</feature>
<evidence type="ECO:0000256" key="3">
    <source>
        <dbReference type="ARBA" id="ARBA00022519"/>
    </source>
</evidence>
<keyword evidence="8 16" id="KW-1278">Translocase</keyword>
<gene>
    <name evidence="16" type="primary">nqrB</name>
    <name evidence="17" type="ORF">D1013_05955</name>
</gene>
<dbReference type="EC" id="7.2.1.1" evidence="16"/>
<evidence type="ECO:0000256" key="4">
    <source>
        <dbReference type="ARBA" id="ARBA00022553"/>
    </source>
</evidence>
<keyword evidence="1 16" id="KW-0813">Transport</keyword>
<dbReference type="PANTHER" id="PTHR30578">
    <property type="entry name" value="ELECTRON TRANSPORT COMPLEX PROTEIN RNFD"/>
    <property type="match status" value="1"/>
</dbReference>
<feature type="modified residue" description="FMN phosphoryl threonine" evidence="16">
    <location>
        <position position="225"/>
    </location>
</feature>
<evidence type="ECO:0000313" key="17">
    <source>
        <dbReference type="EMBL" id="AYN66947.1"/>
    </source>
</evidence>
<dbReference type="GO" id="GO:0016655">
    <property type="term" value="F:oxidoreductase activity, acting on NAD(P)H, quinone or similar compound as acceptor"/>
    <property type="evidence" value="ECO:0007669"/>
    <property type="project" value="UniProtKB-UniRule"/>
</dbReference>
<keyword evidence="3" id="KW-0997">Cell inner membrane</keyword>
<keyword evidence="10 16" id="KW-0520">NAD</keyword>
<comment type="catalytic activity">
    <reaction evidence="16">
        <text>a ubiquinone + n Na(+)(in) + NADH + H(+) = a ubiquinol + n Na(+)(out) + NAD(+)</text>
        <dbReference type="Rhea" id="RHEA:47748"/>
        <dbReference type="Rhea" id="RHEA-COMP:9565"/>
        <dbReference type="Rhea" id="RHEA-COMP:9566"/>
        <dbReference type="ChEBI" id="CHEBI:15378"/>
        <dbReference type="ChEBI" id="CHEBI:16389"/>
        <dbReference type="ChEBI" id="CHEBI:17976"/>
        <dbReference type="ChEBI" id="CHEBI:29101"/>
        <dbReference type="ChEBI" id="CHEBI:57540"/>
        <dbReference type="ChEBI" id="CHEBI:57945"/>
        <dbReference type="EC" id="7.2.1.1"/>
    </reaction>
</comment>
<evidence type="ECO:0000256" key="1">
    <source>
        <dbReference type="ARBA" id="ARBA00022448"/>
    </source>
</evidence>
<evidence type="ECO:0000256" key="9">
    <source>
        <dbReference type="ARBA" id="ARBA00022989"/>
    </source>
</evidence>
<feature type="transmembrane region" description="Helical" evidence="16">
    <location>
        <begin position="140"/>
        <end position="170"/>
    </location>
</feature>
<comment type="cofactor">
    <cofactor evidence="16">
        <name>FMN</name>
        <dbReference type="ChEBI" id="CHEBI:58210"/>
    </cofactor>
</comment>
<dbReference type="GO" id="GO:0006814">
    <property type="term" value="P:sodium ion transport"/>
    <property type="evidence" value="ECO:0007669"/>
    <property type="project" value="UniProtKB-UniRule"/>
</dbReference>
<dbReference type="AlphaFoldDB" id="A0A3G2L3T9"/>
<evidence type="ECO:0000256" key="2">
    <source>
        <dbReference type="ARBA" id="ARBA00022475"/>
    </source>
</evidence>
<dbReference type="GO" id="GO:0055085">
    <property type="term" value="P:transmembrane transport"/>
    <property type="evidence" value="ECO:0007669"/>
    <property type="project" value="InterPro"/>
</dbReference>
<evidence type="ECO:0000256" key="12">
    <source>
        <dbReference type="ARBA" id="ARBA00023065"/>
    </source>
</evidence>
<evidence type="ECO:0000256" key="11">
    <source>
        <dbReference type="ARBA" id="ARBA00023053"/>
    </source>
</evidence>
<organism evidence="17 18">
    <name type="scientific">Euzebyella marina</name>
    <dbReference type="NCBI Taxonomy" id="1761453"/>
    <lineage>
        <taxon>Bacteria</taxon>
        <taxon>Pseudomonadati</taxon>
        <taxon>Bacteroidota</taxon>
        <taxon>Flavobacteriia</taxon>
        <taxon>Flavobacteriales</taxon>
        <taxon>Flavobacteriaceae</taxon>
        <taxon>Euzebyella</taxon>
    </lineage>
</organism>
<reference evidence="17 18" key="1">
    <citation type="submission" date="2018-08" db="EMBL/GenBank/DDBJ databases">
        <title>The reduced genetic potential of extracellular carbohydrate catabolism in Euzebyella marina RN62, a Flavobacteriia bacterium isolated from the hadal water.</title>
        <authorList>
            <person name="Xue C."/>
        </authorList>
    </citation>
    <scope>NUCLEOTIDE SEQUENCE [LARGE SCALE GENOMIC DNA]</scope>
    <source>
        <strain evidence="17 18">RN62</strain>
    </source>
</reference>
<feature type="transmembrane region" description="Helical" evidence="16">
    <location>
        <begin position="61"/>
        <end position="83"/>
    </location>
</feature>
<dbReference type="InterPro" id="IPR010966">
    <property type="entry name" value="NqrB"/>
</dbReference>
<keyword evidence="4 16" id="KW-0597">Phosphoprotein</keyword>
<evidence type="ECO:0000313" key="18">
    <source>
        <dbReference type="Proteomes" id="UP000276309"/>
    </source>
</evidence>
<keyword evidence="6 16" id="KW-0288">FMN</keyword>
<dbReference type="Pfam" id="PF03116">
    <property type="entry name" value="NQR2_RnfD_RnfE"/>
    <property type="match status" value="1"/>
</dbReference>